<dbReference type="InterPro" id="IPR055729">
    <property type="entry name" value="DUF7305"/>
</dbReference>
<name>A0A1G8BXS5_9RHOO</name>
<evidence type="ECO:0000313" key="3">
    <source>
        <dbReference type="EMBL" id="SDH37928.1"/>
    </source>
</evidence>
<reference evidence="3 4" key="1">
    <citation type="submission" date="2016-10" db="EMBL/GenBank/DDBJ databases">
        <authorList>
            <person name="de Groot N.N."/>
        </authorList>
    </citation>
    <scope>NUCLEOTIDE SEQUENCE [LARGE SCALE GENOMIC DNA]</scope>
    <source>
        <strain evidence="3 4">DSM 5885</strain>
    </source>
</reference>
<dbReference type="RefSeq" id="WP_176785804.1">
    <property type="nucleotide sequence ID" value="NZ_FNCY01000005.1"/>
</dbReference>
<feature type="domain" description="DUF7305" evidence="2">
    <location>
        <begin position="144"/>
        <end position="298"/>
    </location>
</feature>
<dbReference type="EMBL" id="FNCY01000005">
    <property type="protein sequence ID" value="SDH37928.1"/>
    <property type="molecule type" value="Genomic_DNA"/>
</dbReference>
<proteinExistence type="predicted"/>
<feature type="domain" description="DUF6701" evidence="1">
    <location>
        <begin position="420"/>
        <end position="944"/>
    </location>
</feature>
<accession>A0A1G8BXS5</accession>
<dbReference type="InterPro" id="IPR046524">
    <property type="entry name" value="DUF6701"/>
</dbReference>
<organism evidence="3 4">
    <name type="scientific">Propionivibrio dicarboxylicus</name>
    <dbReference type="NCBI Taxonomy" id="83767"/>
    <lineage>
        <taxon>Bacteria</taxon>
        <taxon>Pseudomonadati</taxon>
        <taxon>Pseudomonadota</taxon>
        <taxon>Betaproteobacteria</taxon>
        <taxon>Rhodocyclales</taxon>
        <taxon>Rhodocyclaceae</taxon>
        <taxon>Propionivibrio</taxon>
    </lineage>
</organism>
<dbReference type="Pfam" id="PF23981">
    <property type="entry name" value="DUF7305"/>
    <property type="match status" value="1"/>
</dbReference>
<sequence length="948" mass="97354">MTMIFRISRPMSMGCSARLAQFGIPLLTATLVTLAVGGVGLPASAWATSCLVPITINDVLTPIIAGSGGLSISENDNTVSTNGTSYSKITKGNGGSLDAVNASVQTGTLTLPLFSPSTFPNTGNTNVSLSSGQSLPAGSYDTVTLSNGGNYTFGTGTYYINALKINSNTTTLTLGAGDYFIRHFDSGQGNNDVTIRTNGVTRLFIGSSLAVHDAFDFNSAGATANLQLYLYAGATAFFHDRGIFNGLIYAPNAASCSDNDTSNNCIFFHDNSTITGAILSGSTVFLHNSNDINFSSAVRSAIGGIAIPGCIQYTPDHYELSLPSVGIACEKSPIKVTACASATAPCIFAFTAVNGSSVRVTTTAGTLGATSLTFDANGSASTTLSYPTATDDTTAKVSLMDVTETVKCCQDESTCSTASSCYEILKTSGFIISSTPGGMATTLPAIKAGCAGHETNTNYYLRAVQNGSTDGTCKAALTGQSNVDFGYQCNNPTTCSLTNAMVLNGDAIAGNENGLTAKATTKTLNFDANGNAQITFNYYADAGQVSLFAKTSSLSGKSNPFVVAPDNFALTDLPPAPLVAGDPFNVTVTAQNACNTVTPNFGKETSAATATLTSSNPLPAQGNAAAISTTLSGFNSGGASTNAIWQEVGTVDLTATTTAYLGSVLNVSGTKANVGGFKPAYFDVAPIVPACGTAFTYSGQAIQSVTVTARERQGKTTGNYGGDWAKAVTLSDTSDSTQHLINNTIAAAAIAGGVATLKPTYTFADKLSAPANIGLRAIDTDGVTSSDHTEATTKIRSGRLVLFSALGSNKTDLNMPLQTQYWSGKSWVINSDDSCTALPSGAFALSGGLAANTNVLSAVTFFGGNANITLSAPNDGKAGSVDVAVNLGSSGNDVSCLNNHGGTGAAMPWLRSRNGDCANSYDRDPWARATFGVYAPETRRIIYVHDAF</sequence>
<protein>
    <recommendedName>
        <fullName evidence="5">MSHA biogenesis protein MshQ</fullName>
    </recommendedName>
</protein>
<keyword evidence="4" id="KW-1185">Reference proteome</keyword>
<dbReference type="Pfam" id="PF20419">
    <property type="entry name" value="DUF6701"/>
    <property type="match status" value="1"/>
</dbReference>
<dbReference type="STRING" id="83767.SAMN05660652_01622"/>
<evidence type="ECO:0008006" key="5">
    <source>
        <dbReference type="Google" id="ProtNLM"/>
    </source>
</evidence>
<dbReference type="AlphaFoldDB" id="A0A1G8BXS5"/>
<gene>
    <name evidence="3" type="ORF">SAMN05660652_01622</name>
</gene>
<evidence type="ECO:0000313" key="4">
    <source>
        <dbReference type="Proteomes" id="UP000198607"/>
    </source>
</evidence>
<evidence type="ECO:0000259" key="1">
    <source>
        <dbReference type="Pfam" id="PF20419"/>
    </source>
</evidence>
<dbReference type="Proteomes" id="UP000198607">
    <property type="component" value="Unassembled WGS sequence"/>
</dbReference>
<evidence type="ECO:0000259" key="2">
    <source>
        <dbReference type="Pfam" id="PF23981"/>
    </source>
</evidence>